<dbReference type="Proteomes" id="UP000057981">
    <property type="component" value="Chromosome"/>
</dbReference>
<dbReference type="Gene3D" id="1.20.1250.20">
    <property type="entry name" value="MFS general substrate transporter like domains"/>
    <property type="match status" value="1"/>
</dbReference>
<evidence type="ECO:0000259" key="7">
    <source>
        <dbReference type="PROSITE" id="PS50850"/>
    </source>
</evidence>
<dbReference type="OrthoDB" id="8708623at2"/>
<evidence type="ECO:0000313" key="8">
    <source>
        <dbReference type="EMBL" id="ALJ04931.1"/>
    </source>
</evidence>
<feature type="transmembrane region" description="Helical" evidence="6">
    <location>
        <begin position="328"/>
        <end position="348"/>
    </location>
</feature>
<organism evidence="8 9">
    <name type="scientific">Pseudalgibacter alginicilyticus</name>
    <dbReference type="NCBI Taxonomy" id="1736674"/>
    <lineage>
        <taxon>Bacteria</taxon>
        <taxon>Pseudomonadati</taxon>
        <taxon>Bacteroidota</taxon>
        <taxon>Flavobacteriia</taxon>
        <taxon>Flavobacteriales</taxon>
        <taxon>Flavobacteriaceae</taxon>
        <taxon>Pseudalgibacter</taxon>
    </lineage>
</organism>
<feature type="transmembrane region" description="Helical" evidence="6">
    <location>
        <begin position="98"/>
        <end position="120"/>
    </location>
</feature>
<dbReference type="STRING" id="1736674.APS56_07255"/>
<evidence type="ECO:0000256" key="4">
    <source>
        <dbReference type="ARBA" id="ARBA00022989"/>
    </source>
</evidence>
<evidence type="ECO:0000256" key="6">
    <source>
        <dbReference type="SAM" id="Phobius"/>
    </source>
</evidence>
<feature type="transmembrane region" description="Helical" evidence="6">
    <location>
        <begin position="269"/>
        <end position="286"/>
    </location>
</feature>
<dbReference type="SUPFAM" id="SSF103473">
    <property type="entry name" value="MFS general substrate transporter"/>
    <property type="match status" value="1"/>
</dbReference>
<dbReference type="PROSITE" id="PS50850">
    <property type="entry name" value="MFS"/>
    <property type="match status" value="1"/>
</dbReference>
<feature type="transmembrane region" description="Helical" evidence="6">
    <location>
        <begin position="201"/>
        <end position="228"/>
    </location>
</feature>
<feature type="transmembrane region" description="Helical" evidence="6">
    <location>
        <begin position="160"/>
        <end position="180"/>
    </location>
</feature>
<keyword evidence="5 6" id="KW-0472">Membrane</keyword>
<evidence type="ECO:0000313" key="9">
    <source>
        <dbReference type="Proteomes" id="UP000057981"/>
    </source>
</evidence>
<feature type="transmembrane region" description="Helical" evidence="6">
    <location>
        <begin position="354"/>
        <end position="374"/>
    </location>
</feature>
<proteinExistence type="predicted"/>
<evidence type="ECO:0000256" key="2">
    <source>
        <dbReference type="ARBA" id="ARBA00022475"/>
    </source>
</evidence>
<accession>A0A0P0DAN2</accession>
<dbReference type="GO" id="GO:0022857">
    <property type="term" value="F:transmembrane transporter activity"/>
    <property type="evidence" value="ECO:0007669"/>
    <property type="project" value="InterPro"/>
</dbReference>
<dbReference type="CDD" id="cd17473">
    <property type="entry name" value="MFS_arabinose_efflux_permease_like"/>
    <property type="match status" value="1"/>
</dbReference>
<dbReference type="PANTHER" id="PTHR43124">
    <property type="entry name" value="PURINE EFFLUX PUMP PBUE"/>
    <property type="match status" value="1"/>
</dbReference>
<gene>
    <name evidence="8" type="ORF">APS56_07255</name>
</gene>
<feature type="transmembrane region" description="Helical" evidence="6">
    <location>
        <begin position="73"/>
        <end position="92"/>
    </location>
</feature>
<dbReference type="PATRIC" id="fig|1736674.3.peg.1483"/>
<dbReference type="InterPro" id="IPR036259">
    <property type="entry name" value="MFS_trans_sf"/>
</dbReference>
<dbReference type="InterPro" id="IPR050189">
    <property type="entry name" value="MFS_Efflux_Transporters"/>
</dbReference>
<evidence type="ECO:0000256" key="3">
    <source>
        <dbReference type="ARBA" id="ARBA00022692"/>
    </source>
</evidence>
<dbReference type="InterPro" id="IPR011701">
    <property type="entry name" value="MFS"/>
</dbReference>
<feature type="domain" description="Major facilitator superfamily (MFS) profile" evidence="7">
    <location>
        <begin position="8"/>
        <end position="378"/>
    </location>
</feature>
<dbReference type="PANTHER" id="PTHR43124:SF3">
    <property type="entry name" value="CHLORAMPHENICOL EFFLUX PUMP RV0191"/>
    <property type="match status" value="1"/>
</dbReference>
<evidence type="ECO:0000256" key="5">
    <source>
        <dbReference type="ARBA" id="ARBA00023136"/>
    </source>
</evidence>
<keyword evidence="3 6" id="KW-0812">Transmembrane</keyword>
<keyword evidence="4 6" id="KW-1133">Transmembrane helix</keyword>
<reference evidence="8 9" key="1">
    <citation type="submission" date="2015-10" db="EMBL/GenBank/DDBJ databases">
        <authorList>
            <person name="Gilbert D.G."/>
        </authorList>
    </citation>
    <scope>NUCLEOTIDE SEQUENCE [LARGE SCALE GENOMIC DNA]</scope>
    <source>
        <strain evidence="9">HZ-22</strain>
    </source>
</reference>
<sequence>MNKISNFGIFTILFVSSLTIMVGTVIAPSLSGIVKHKDLSFSASWLITLPSLGVVLFAPLVGRLLNRLGTIKLLSIGLIPYAILGFIGAFISNDYILIIDRILLGAATVTIQVSITAYIADFFTGESRMKMIAWQGMSIELGGVIFLAIGGILGEINWQFPFYIYLVALFCLILVAITLPKPKHSIVDNSQIQQENKKSKLKVRLIFVASLLAMMLFFVGFVTLPIYLPQSFGFSESETGYLMASISVIAILTASQMPKMVKALGDGKTVALGFMFFMGGYLVLATTMSIPFLILTVIFIGTGFGFTIPLLNHMMLEASTLQSQGKNLGLFSMGVFGGQFLSTFIEYVSNNYTAIYKVSVGLALIIGCAMYFMFQKLSKK</sequence>
<feature type="transmembrane region" description="Helical" evidence="6">
    <location>
        <begin position="7"/>
        <end position="27"/>
    </location>
</feature>
<feature type="transmembrane region" description="Helical" evidence="6">
    <location>
        <begin position="240"/>
        <end position="257"/>
    </location>
</feature>
<name>A0A0P0DAN2_9FLAO</name>
<protein>
    <submittedName>
        <fullName evidence="8">Permease</fullName>
    </submittedName>
</protein>
<evidence type="ECO:0000256" key="1">
    <source>
        <dbReference type="ARBA" id="ARBA00004651"/>
    </source>
</evidence>
<dbReference type="AlphaFoldDB" id="A0A0P0DAN2"/>
<dbReference type="Pfam" id="PF07690">
    <property type="entry name" value="MFS_1"/>
    <property type="match status" value="1"/>
</dbReference>
<dbReference type="EMBL" id="CP012898">
    <property type="protein sequence ID" value="ALJ04931.1"/>
    <property type="molecule type" value="Genomic_DNA"/>
</dbReference>
<dbReference type="KEGG" id="ahz:APS56_07255"/>
<keyword evidence="2" id="KW-1003">Cell membrane</keyword>
<dbReference type="RefSeq" id="WP_054726623.1">
    <property type="nucleotide sequence ID" value="NZ_CP012898.1"/>
</dbReference>
<feature type="transmembrane region" description="Helical" evidence="6">
    <location>
        <begin position="132"/>
        <end position="154"/>
    </location>
</feature>
<feature type="transmembrane region" description="Helical" evidence="6">
    <location>
        <begin position="39"/>
        <end position="61"/>
    </location>
</feature>
<dbReference type="InterPro" id="IPR020846">
    <property type="entry name" value="MFS_dom"/>
</dbReference>
<comment type="subcellular location">
    <subcellularLocation>
        <location evidence="1">Cell membrane</location>
        <topology evidence="1">Multi-pass membrane protein</topology>
    </subcellularLocation>
</comment>
<feature type="transmembrane region" description="Helical" evidence="6">
    <location>
        <begin position="292"/>
        <end position="316"/>
    </location>
</feature>
<keyword evidence="9" id="KW-1185">Reference proteome</keyword>
<dbReference type="GO" id="GO:0005886">
    <property type="term" value="C:plasma membrane"/>
    <property type="evidence" value="ECO:0007669"/>
    <property type="project" value="UniProtKB-SubCell"/>
</dbReference>